<dbReference type="InterPro" id="IPR050093">
    <property type="entry name" value="ABC_SmlMolc_Importer"/>
</dbReference>
<evidence type="ECO:0000256" key="3">
    <source>
        <dbReference type="ARBA" id="ARBA00022519"/>
    </source>
</evidence>
<dbReference type="AlphaFoldDB" id="A0A329U026"/>
<reference evidence="9 10" key="1">
    <citation type="submission" date="2018-02" db="EMBL/GenBank/DDBJ databases">
        <title>Complete genome sequencing of Faecalibacterium prausnitzii strains isolated from the human gut.</title>
        <authorList>
            <person name="Fitzgerald B.C."/>
            <person name="Shkoporov A.N."/>
            <person name="Ross P.R."/>
            <person name="Hill C."/>
        </authorList>
    </citation>
    <scope>NUCLEOTIDE SEQUENCE [LARGE SCALE GENOMIC DNA]</scope>
    <source>
        <strain evidence="9 10">APC942/32-1</strain>
    </source>
</reference>
<evidence type="ECO:0000256" key="4">
    <source>
        <dbReference type="ARBA" id="ARBA00022741"/>
    </source>
</evidence>
<dbReference type="SUPFAM" id="SSF52540">
    <property type="entry name" value="P-loop containing nucleoside triphosphate hydrolases"/>
    <property type="match status" value="1"/>
</dbReference>
<dbReference type="Pfam" id="PF00005">
    <property type="entry name" value="ABC_tran"/>
    <property type="match status" value="1"/>
</dbReference>
<keyword evidence="2" id="KW-1003">Cell membrane</keyword>
<dbReference type="PANTHER" id="PTHR42781:SF1">
    <property type="entry name" value="THIAMINE IMPORT ATP-BINDING PROTEIN THIQ"/>
    <property type="match status" value="1"/>
</dbReference>
<dbReference type="SMART" id="SM00382">
    <property type="entry name" value="AAA"/>
    <property type="match status" value="1"/>
</dbReference>
<evidence type="ECO:0000256" key="2">
    <source>
        <dbReference type="ARBA" id="ARBA00022475"/>
    </source>
</evidence>
<organism evidence="9 10">
    <name type="scientific">Faecalibacterium prausnitzii</name>
    <dbReference type="NCBI Taxonomy" id="853"/>
    <lineage>
        <taxon>Bacteria</taxon>
        <taxon>Bacillati</taxon>
        <taxon>Bacillota</taxon>
        <taxon>Clostridia</taxon>
        <taxon>Eubacteriales</taxon>
        <taxon>Oscillospiraceae</taxon>
        <taxon>Faecalibacterium</taxon>
    </lineage>
</organism>
<accession>A0A329U026</accession>
<keyword evidence="3" id="KW-0997">Cell inner membrane</keyword>
<dbReference type="InterPro" id="IPR003439">
    <property type="entry name" value="ABC_transporter-like_ATP-bd"/>
</dbReference>
<protein>
    <submittedName>
        <fullName evidence="9">ABC transporter ATP-binding protein</fullName>
    </submittedName>
</protein>
<keyword evidence="1" id="KW-0813">Transport</keyword>
<dbReference type="InterPro" id="IPR003593">
    <property type="entry name" value="AAA+_ATPase"/>
</dbReference>
<keyword evidence="6" id="KW-1278">Translocase</keyword>
<gene>
    <name evidence="9" type="ORF">C4N26_02100</name>
</gene>
<sequence>MSETNNKLEIKNLSKRFGEKILFENLSLTVDGPAVLWAPSGWGKTTLLRILMGLEAPTSGSVEGVGRVGAVFQEDRLCPQLTAEENVALVLTAEQYKVKTQYKEQIRDDLIQLGLDDEALALPARKLSGGQKRRTALLRALWAESDTLLLDEPFTGMDPAAMKKAAAMLKARCGRKPTLLATHDQEAIRELGWNVIELG</sequence>
<dbReference type="GO" id="GO:0016887">
    <property type="term" value="F:ATP hydrolysis activity"/>
    <property type="evidence" value="ECO:0007669"/>
    <property type="project" value="InterPro"/>
</dbReference>
<dbReference type="PROSITE" id="PS50893">
    <property type="entry name" value="ABC_TRANSPORTER_2"/>
    <property type="match status" value="1"/>
</dbReference>
<feature type="domain" description="ABC transporter" evidence="8">
    <location>
        <begin position="8"/>
        <end position="198"/>
    </location>
</feature>
<comment type="caution">
    <text evidence="9">The sequence shown here is derived from an EMBL/GenBank/DDBJ whole genome shotgun (WGS) entry which is preliminary data.</text>
</comment>
<dbReference type="GO" id="GO:0005524">
    <property type="term" value="F:ATP binding"/>
    <property type="evidence" value="ECO:0007669"/>
    <property type="project" value="UniProtKB-KW"/>
</dbReference>
<keyword evidence="7" id="KW-0472">Membrane</keyword>
<evidence type="ECO:0000256" key="7">
    <source>
        <dbReference type="ARBA" id="ARBA00023136"/>
    </source>
</evidence>
<evidence type="ECO:0000313" key="10">
    <source>
        <dbReference type="Proteomes" id="UP000251144"/>
    </source>
</evidence>
<dbReference type="OrthoDB" id="9801958at2"/>
<dbReference type="Gene3D" id="3.40.50.300">
    <property type="entry name" value="P-loop containing nucleotide triphosphate hydrolases"/>
    <property type="match status" value="1"/>
</dbReference>
<evidence type="ECO:0000256" key="1">
    <source>
        <dbReference type="ARBA" id="ARBA00022448"/>
    </source>
</evidence>
<dbReference type="InterPro" id="IPR027417">
    <property type="entry name" value="P-loop_NTPase"/>
</dbReference>
<evidence type="ECO:0000259" key="8">
    <source>
        <dbReference type="PROSITE" id="PS50893"/>
    </source>
</evidence>
<proteinExistence type="predicted"/>
<evidence type="ECO:0000256" key="5">
    <source>
        <dbReference type="ARBA" id="ARBA00022840"/>
    </source>
</evidence>
<keyword evidence="4" id="KW-0547">Nucleotide-binding</keyword>
<evidence type="ECO:0000313" key="9">
    <source>
        <dbReference type="EMBL" id="RAW55807.1"/>
    </source>
</evidence>
<keyword evidence="5 9" id="KW-0067">ATP-binding</keyword>
<name>A0A329U026_9FIRM</name>
<dbReference type="PANTHER" id="PTHR42781">
    <property type="entry name" value="SPERMIDINE/PUTRESCINE IMPORT ATP-BINDING PROTEIN POTA"/>
    <property type="match status" value="1"/>
</dbReference>
<dbReference type="Proteomes" id="UP000251144">
    <property type="component" value="Unassembled WGS sequence"/>
</dbReference>
<dbReference type="EMBL" id="PRLB01000001">
    <property type="protein sequence ID" value="RAW55807.1"/>
    <property type="molecule type" value="Genomic_DNA"/>
</dbReference>
<dbReference type="RefSeq" id="WP_158400108.1">
    <property type="nucleotide sequence ID" value="NZ_PRLB01000001.1"/>
</dbReference>
<evidence type="ECO:0000256" key="6">
    <source>
        <dbReference type="ARBA" id="ARBA00022967"/>
    </source>
</evidence>